<evidence type="ECO:0000313" key="8">
    <source>
        <dbReference type="Proteomes" id="UP001230207"/>
    </source>
</evidence>
<dbReference type="CDD" id="cd11756">
    <property type="entry name" value="GH94N_ChvB_NdvB_1_like"/>
    <property type="match status" value="1"/>
</dbReference>
<keyword evidence="3" id="KW-1133">Transmembrane helix</keyword>
<feature type="domain" description="Glycosyl hydrolase 94 catalytic" evidence="6">
    <location>
        <begin position="2340"/>
        <end position="2765"/>
    </location>
</feature>
<evidence type="ECO:0000256" key="1">
    <source>
        <dbReference type="ARBA" id="ARBA00022676"/>
    </source>
</evidence>
<dbReference type="InterPro" id="IPR033432">
    <property type="entry name" value="GH94_catalytic"/>
</dbReference>
<dbReference type="EMBL" id="JAUSVF010000001">
    <property type="protein sequence ID" value="MDQ0318077.1"/>
    <property type="molecule type" value="Genomic_DNA"/>
</dbReference>
<keyword evidence="1 7" id="KW-0328">Glycosyltransferase</keyword>
<comment type="caution">
    <text evidence="7">The sequence shown here is derived from an EMBL/GenBank/DDBJ whole genome shotgun (WGS) entry which is preliminary data.</text>
</comment>
<evidence type="ECO:0000259" key="6">
    <source>
        <dbReference type="Pfam" id="PF17167"/>
    </source>
</evidence>
<keyword evidence="3" id="KW-0812">Transmembrane</keyword>
<dbReference type="RefSeq" id="WP_307225825.1">
    <property type="nucleotide sequence ID" value="NZ_JAUSVF010000001.1"/>
</dbReference>
<keyword evidence="2 7" id="KW-0808">Transferase</keyword>
<dbReference type="SUPFAM" id="SSF48208">
    <property type="entry name" value="Six-hairpin glycosidases"/>
    <property type="match status" value="1"/>
</dbReference>
<dbReference type="Gene3D" id="2.70.98.40">
    <property type="entry name" value="Glycoside hydrolase, family 65, N-terminal domain"/>
    <property type="match status" value="2"/>
</dbReference>
<accession>A0ABU0BJ87</accession>
<evidence type="ECO:0000259" key="4">
    <source>
        <dbReference type="Pfam" id="PF06165"/>
    </source>
</evidence>
<dbReference type="InterPro" id="IPR010383">
    <property type="entry name" value="Glyco_hydrolase_94_b-supersand"/>
</dbReference>
<evidence type="ECO:0000256" key="3">
    <source>
        <dbReference type="SAM" id="Phobius"/>
    </source>
</evidence>
<organism evidence="7 8">
    <name type="scientific">Pararhizobium capsulatum DSM 1112</name>
    <dbReference type="NCBI Taxonomy" id="1121113"/>
    <lineage>
        <taxon>Bacteria</taxon>
        <taxon>Pseudomonadati</taxon>
        <taxon>Pseudomonadota</taxon>
        <taxon>Alphaproteobacteria</taxon>
        <taxon>Hyphomicrobiales</taxon>
        <taxon>Rhizobiaceae</taxon>
        <taxon>Rhizobium/Agrobacterium group</taxon>
        <taxon>Pararhizobium</taxon>
    </lineage>
</organism>
<feature type="transmembrane region" description="Helical" evidence="3">
    <location>
        <begin position="830"/>
        <end position="849"/>
    </location>
</feature>
<reference evidence="7 8" key="1">
    <citation type="submission" date="2023-07" db="EMBL/GenBank/DDBJ databases">
        <title>Genomic Encyclopedia of Type Strains, Phase IV (KMG-IV): sequencing the most valuable type-strain genomes for metagenomic binning, comparative biology and taxonomic classification.</title>
        <authorList>
            <person name="Goeker M."/>
        </authorList>
    </citation>
    <scope>NUCLEOTIDE SEQUENCE [LARGE SCALE GENOMIC DNA]</scope>
    <source>
        <strain evidence="7 8">DSM 1112</strain>
    </source>
</reference>
<dbReference type="GO" id="GO:0016757">
    <property type="term" value="F:glycosyltransferase activity"/>
    <property type="evidence" value="ECO:0007669"/>
    <property type="project" value="UniProtKB-KW"/>
</dbReference>
<gene>
    <name evidence="7" type="ORF">QO002_000215</name>
</gene>
<dbReference type="InterPro" id="IPR037018">
    <property type="entry name" value="GH65_N"/>
</dbReference>
<evidence type="ECO:0000259" key="5">
    <source>
        <dbReference type="Pfam" id="PF10091"/>
    </source>
</evidence>
<dbReference type="InterPro" id="IPR037824">
    <property type="entry name" value="GH94N_2_NdvB"/>
</dbReference>
<dbReference type="Proteomes" id="UP001230207">
    <property type="component" value="Unassembled WGS sequence"/>
</dbReference>
<evidence type="ECO:0000313" key="7">
    <source>
        <dbReference type="EMBL" id="MDQ0318077.1"/>
    </source>
</evidence>
<dbReference type="SMART" id="SM01068">
    <property type="entry name" value="CBM_X"/>
    <property type="match status" value="2"/>
</dbReference>
<dbReference type="PANTHER" id="PTHR37469:SF2">
    <property type="entry name" value="CELLOBIONIC ACID PHOSPHORYLASE"/>
    <property type="match status" value="1"/>
</dbReference>
<keyword evidence="3" id="KW-0472">Membrane</keyword>
<protein>
    <submittedName>
        <fullName evidence="7">Cyclic beta-1,2-glucan synthetase</fullName>
        <ecNumber evidence="7">2.4.1.-</ecNumber>
    </submittedName>
</protein>
<dbReference type="InterPro" id="IPR052047">
    <property type="entry name" value="GH94_Enzymes"/>
</dbReference>
<dbReference type="Gene3D" id="1.50.10.140">
    <property type="match status" value="2"/>
</dbReference>
<feature type="transmembrane region" description="Helical" evidence="3">
    <location>
        <begin position="807"/>
        <end position="824"/>
    </location>
</feature>
<dbReference type="Gene3D" id="2.60.420.10">
    <property type="entry name" value="Maltose phosphorylase, domain 3"/>
    <property type="match status" value="1"/>
</dbReference>
<dbReference type="EC" id="2.4.1.-" evidence="7"/>
<evidence type="ECO:0000256" key="2">
    <source>
        <dbReference type="ARBA" id="ARBA00022679"/>
    </source>
</evidence>
<dbReference type="Pfam" id="PF10091">
    <property type="entry name" value="Glycoamylase"/>
    <property type="match status" value="1"/>
</dbReference>
<dbReference type="CDD" id="cd11753">
    <property type="entry name" value="GH94N_ChvB_NdvB_2_like"/>
    <property type="match status" value="1"/>
</dbReference>
<dbReference type="InterPro" id="IPR008928">
    <property type="entry name" value="6-hairpin_glycosidase_sf"/>
</dbReference>
<dbReference type="InterPro" id="IPR037820">
    <property type="entry name" value="GH94N_NdvB"/>
</dbReference>
<proteinExistence type="predicted"/>
<sequence>MPNNNSNTPRDAESRQIDYNDSIRSTYFTIDELRACGSNLALNGASNLPAFFSFDFRARHRENENEIFRVYKVTARDVEAGASITPAAEWLLDNHYIVEEAIQEVRRDFPRKFYRQLLTIDVAGVTIPRTLALAWLYVAHTHGTVSRESLTAMVEGFQEHGTLKIGELWALPSLLRFVLIENLRRIAIRVDRSRGMRRKANDIADQVIRLNDTDKVKVLLTEIEPLSADNTFVAQLLYRLRDGSQTSGLVINWLEEQLEKRDSDVESALLAEQNRLSSGNATMSNIIRSLREIDDNDWAVWFESVSKLDEALRQGSDYTALDFGSRNKYRNTIERLARRSGKTELEVTELALAMVRDESGTPVKDDFSRPANVGDFLVGKRRRLLEAKIEYRPSVVQRIVRASRKLDWMAIAGPNILLTILAMVLVYLFVSPMDIPSGAKLIMLLLFALPASEGAMGLFNTLVTFFVTPSRLVGYEFLDGIPEDARTLVVVPCLISKRDHVDELVRNLEVHYLANPRGEVYYALVSDWADSKVEETAADLEVLDYAKGEIATLAARYAHDGRTRFYLLHRRRLLNESEGAWMGWERKRGKLHELNLLLRGDKDTSFLAGANTVPENVQYVMTLDSDTRLMRDAVTKLVGKLYHPINRPVVDPVTQKVTAGYSILQPRVTPSLTTGSEASAFQRIFSANRGIDPYVFTVSDVYQDIAGEGTFTGKGLYHVDAFEAALKGKVAENAVLSHDLLEGSLSRCALVTDVELVEDFPIRYEVETSRQHRWARGDWQLLPYIFNLANGLSPLGRWKMYDNLRRSLIPIAWLVASVMGWYYMEPTQALIWQFVLIFSLFVAPTLSLFSSIMPRRSDIVARAHLHAVLSEVQAANAQVALRIVFIAHSAAMMADAIVRSLYRTFVSGKLMLEWRTAAQVQSSAGGSIWDYYRSMWIAPVLAVISLALAAISDTGLPFIGIPFAALWMLSPAIAWFVSQSAETEDQLVVPEDVIDEFRKIARRTWRYFEQFVTAEQNFLPPDNFQETPHPILAERTSPTNIGVYLLSVMSARDFGWIGFEETIRRLEETVSTVDHMPKFRGHLFNWYKTDTLETMEPKYISAVDSGNLAGHLIAVSSMCREWAEAPSAHVQGNLDGIGDVAAILVETLAELPDDRKTVRPLRKLLEERLSGFENALQTVKREHEFASIRVINLAVLARDIHKLTVNLDHEVKSAKSGEVSNWAALLVNTCEAHIADGVFDVTAIESLRQRLIVLRDRTRDLAFTMDFSFLFRKERRLLSIGYRVNTGELDEACYDLLASEARLTSLFAIAKGDLPTEHWYKLGRPIVPIGARGALVSWSGSMFEYLMPPLVMQERQGGILNQTNNLIVKEQMNHGRRLGTPWGISEAAFNARDHELTYQYTNFGVPTLGLKRGLGQNAVIAPYASILASMYDPKAALSNLERLRAVGALGVYGFHDAVDYTPTRVPEGQTCAVVRNYYAHHHGMSIAAVANVVFEGRLREWFHADPVIEAAELLLQEKAPRDIPVINAKREPESLGKGPEDLLRPEVRTINNPLLKDRETVFLSNGHYSVMLTATGAGYSRWNGQTVARWKPDPTEDRWGTFLFLRDTTTGDWWSATAEPRRAAGEKTMTRFGDDKAEFVKVVGDLTSEVECIVATEHDAEGRRLTLLNAGSEDRFIEVTSYAEPVLTTDDTDSAHPLFSKMFIHTEIDAKGDVIRVVRNKRSPGEPDMEVAHLIADNSGGDRHTEAETDRRRFVGVGRTLAEAQAFDEGASLSGTDGYTLDPVMSLRRVIRVPANKKVSIIVWTIAAPNREQIDRAIDRYRHPDSFNHEQIHAWTRSQVQMRHVGITSQEAASFQMLGRYLAYPDMQLRADGATVQAGLGPQSALWPLSISGDFPIFTVRINDDVDLNIAREALKAQEYMRARGVTADLVIVNERAASYAQDMQHALDAMCENLRLRGLSDGPRQHIFAVRRDIMEPQTWSALLSASRAVFHARNGTISDQISRAEALFSSPSKEKSKIELPILAVMLPEVAKAEISGEGLDFWNGYGGFSKDGREYVTRLRGGEATPQPWINVISNEIFGFHVAAEGAAFTWSRNSRDYQLTNWTNDPVTNRPGEAIFVRDMESGAVLTPYGSLSRRTSTVFETRHGLGYSVFASTQDELSLEVTQTVHRTLPVKVIRLTLRNDATTERSLKVYGYLEWVLGNNRSKTAPFILSKRDEATGALLATNPYSIDYSGRMAFFAASEVVHDFTTSRREFLGKGGGIHAPSAVLAGSGLSGAIEADGDPCAALAIDLVLKPGESRDITFLVGDGDNEELARGILADGMKASVGAMLEETKAYWDEFIGVLTVDTPDKAFNTMVNAWLPYQSLGCRILARSAFYQASGAFGFRDQLQDTLAFLIHRPELARAQILNAAARQFPEGDVLHWWLPGNGSGVRTLISDDVVWLGHAVQYYCKVTGTKDILDEQIAFIEGPALAEGQHDSFFQPMVSERRASLYEHCAAALDLAIKRTGENGLPLILGGDWNDGMNRVGIEGRGTSVWLGWFLAATLRSFVGIARERSDTARADIWEKHLETLKAALETAGWDGAYYRRGYYDDGTPLGSAEANECRIDSIAQSWSVLSGEGDRDRSRQAMDAVLSELADSDHQIIRLFTPPLSGTSQDPGYIKGYPPGVRENGGQYTHAATWTVLALAAQGRADDAWRAFQMLNPVNHARDRDAADTYRVEPYVVAADIYGDGALSGRGGWTWYTGSAAWLYRAAVEGILGIRKRGGELVVQPALPESWSGFTAKLRVDGKVREISVTRDVEGAVIVSIDNKTVTETAHESLLL</sequence>
<dbReference type="PANTHER" id="PTHR37469">
    <property type="entry name" value="CELLOBIONIC ACID PHOSPHORYLASE-RELATED"/>
    <property type="match status" value="1"/>
</dbReference>
<dbReference type="InterPro" id="IPR011013">
    <property type="entry name" value="Gal_mutarotase_sf_dom"/>
</dbReference>
<dbReference type="Pfam" id="PF06165">
    <property type="entry name" value="GH94_b-supersand"/>
    <property type="match status" value="2"/>
</dbReference>
<feature type="transmembrane region" description="Helical" evidence="3">
    <location>
        <begin position="408"/>
        <end position="430"/>
    </location>
</feature>
<feature type="domain" description="Glycosyl hydrolase 94 supersandwich" evidence="4">
    <location>
        <begin position="2056"/>
        <end position="2322"/>
    </location>
</feature>
<dbReference type="Gene3D" id="1.50.10.10">
    <property type="match status" value="1"/>
</dbReference>
<feature type="transmembrane region" description="Helical" evidence="3">
    <location>
        <begin position="442"/>
        <end position="467"/>
    </location>
</feature>
<dbReference type="SUPFAM" id="SSF74650">
    <property type="entry name" value="Galactose mutarotase-like"/>
    <property type="match status" value="2"/>
</dbReference>
<name>A0ABU0BJ87_9HYPH</name>
<feature type="transmembrane region" description="Helical" evidence="3">
    <location>
        <begin position="931"/>
        <end position="951"/>
    </location>
</feature>
<dbReference type="Pfam" id="PF17167">
    <property type="entry name" value="Glyco_hydro_94"/>
    <property type="match status" value="1"/>
</dbReference>
<dbReference type="InterPro" id="IPR019282">
    <property type="entry name" value="Glycoamylase-like_cons_dom"/>
</dbReference>
<feature type="domain" description="Glycoamylase-like" evidence="5">
    <location>
        <begin position="1297"/>
        <end position="1504"/>
    </location>
</feature>
<keyword evidence="8" id="KW-1185">Reference proteome</keyword>
<feature type="domain" description="Glycosyl hydrolase 94 supersandwich" evidence="4">
    <location>
        <begin position="1547"/>
        <end position="1824"/>
    </location>
</feature>
<dbReference type="InterPro" id="IPR012341">
    <property type="entry name" value="6hp_glycosidase-like_sf"/>
</dbReference>